<protein>
    <submittedName>
        <fullName evidence="1">Uncharacterized protein</fullName>
    </submittedName>
</protein>
<sequence length="31" mass="3484">MRALRPDGRPPAIPAFLSVVRRTVDSFDLTE</sequence>
<proteinExistence type="predicted"/>
<name>R7WHB5_9NOCA</name>
<dbReference type="AlphaFoldDB" id="R7WHB5"/>
<comment type="caution">
    <text evidence="1">The sequence shown here is derived from an EMBL/GenBank/DDBJ whole genome shotgun (WGS) entry which is preliminary data.</text>
</comment>
<dbReference type="Proteomes" id="UP000013525">
    <property type="component" value="Unassembled WGS sequence"/>
</dbReference>
<reference evidence="1 2" key="1">
    <citation type="journal article" date="2013" name="Genome Announc.">
        <title>Draft Genome Sequence of Rhodococcus rhodnii Strain LMG5362, a Symbiont of Rhodnius prolixus (Hemiptera, Reduviidae, Triatominae), the Principle Vector of Trypanosoma cruzi.</title>
        <authorList>
            <person name="Pachebat J.A."/>
            <person name="van Keulen G."/>
            <person name="Whitten M.M."/>
            <person name="Girdwood S."/>
            <person name="Del Sol R."/>
            <person name="Dyson P.J."/>
            <person name="Facey P.D."/>
        </authorList>
    </citation>
    <scope>NUCLEOTIDE SEQUENCE [LARGE SCALE GENOMIC DNA]</scope>
    <source>
        <strain evidence="1 2">LMG 5362</strain>
    </source>
</reference>
<organism evidence="1 2">
    <name type="scientific">Rhodococcus rhodnii LMG 5362</name>
    <dbReference type="NCBI Taxonomy" id="1273125"/>
    <lineage>
        <taxon>Bacteria</taxon>
        <taxon>Bacillati</taxon>
        <taxon>Actinomycetota</taxon>
        <taxon>Actinomycetes</taxon>
        <taxon>Mycobacteriales</taxon>
        <taxon>Nocardiaceae</taxon>
        <taxon>Rhodococcus</taxon>
    </lineage>
</organism>
<evidence type="ECO:0000313" key="2">
    <source>
        <dbReference type="Proteomes" id="UP000013525"/>
    </source>
</evidence>
<accession>R7WHB5</accession>
<evidence type="ECO:0000313" key="1">
    <source>
        <dbReference type="EMBL" id="EOM74550.1"/>
    </source>
</evidence>
<dbReference type="EMBL" id="APMY01000130">
    <property type="protein sequence ID" value="EOM74550.1"/>
    <property type="molecule type" value="Genomic_DNA"/>
</dbReference>
<keyword evidence="2" id="KW-1185">Reference proteome</keyword>
<gene>
    <name evidence="1" type="ORF">Rrhod_4139</name>
</gene>